<keyword evidence="4" id="KW-1185">Reference proteome</keyword>
<feature type="compositionally biased region" description="Basic and acidic residues" evidence="1">
    <location>
        <begin position="81"/>
        <end position="90"/>
    </location>
</feature>
<proteinExistence type="predicted"/>
<evidence type="ECO:0000256" key="2">
    <source>
        <dbReference type="SAM" id="Phobius"/>
    </source>
</evidence>
<gene>
    <name evidence="3" type="ORF">GAYE_SCF02G2177</name>
</gene>
<comment type="caution">
    <text evidence="3">The sequence shown here is derived from an EMBL/GenBank/DDBJ whole genome shotgun (WGS) entry which is preliminary data.</text>
</comment>
<dbReference type="AlphaFoldDB" id="A0AAV9IAD2"/>
<keyword evidence="2" id="KW-0472">Membrane</keyword>
<dbReference type="PANTHER" id="PTHR34286">
    <property type="entry name" value="TRANSMEMBRANE PROTEIN"/>
    <property type="match status" value="1"/>
</dbReference>
<keyword evidence="2" id="KW-1133">Transmembrane helix</keyword>
<dbReference type="EMBL" id="JANCYU010000022">
    <property type="protein sequence ID" value="KAK4524278.1"/>
    <property type="molecule type" value="Genomic_DNA"/>
</dbReference>
<keyword evidence="2" id="KW-0812">Transmembrane</keyword>
<feature type="transmembrane region" description="Helical" evidence="2">
    <location>
        <begin position="31"/>
        <end position="50"/>
    </location>
</feature>
<dbReference type="Proteomes" id="UP001300502">
    <property type="component" value="Unassembled WGS sequence"/>
</dbReference>
<evidence type="ECO:0000256" key="1">
    <source>
        <dbReference type="SAM" id="MobiDB-lite"/>
    </source>
</evidence>
<feature type="region of interest" description="Disordered" evidence="1">
    <location>
        <begin position="81"/>
        <end position="100"/>
    </location>
</feature>
<organism evidence="3 4">
    <name type="scientific">Galdieria yellowstonensis</name>
    <dbReference type="NCBI Taxonomy" id="3028027"/>
    <lineage>
        <taxon>Eukaryota</taxon>
        <taxon>Rhodophyta</taxon>
        <taxon>Bangiophyceae</taxon>
        <taxon>Galdieriales</taxon>
        <taxon>Galdieriaceae</taxon>
        <taxon>Galdieria</taxon>
    </lineage>
</organism>
<accession>A0AAV9IAD2</accession>
<evidence type="ECO:0000313" key="4">
    <source>
        <dbReference type="Proteomes" id="UP001300502"/>
    </source>
</evidence>
<reference evidence="3 4" key="1">
    <citation type="submission" date="2022-07" db="EMBL/GenBank/DDBJ databases">
        <title>Genome-wide signatures of adaptation to extreme environments.</title>
        <authorList>
            <person name="Cho C.H."/>
            <person name="Yoon H.S."/>
        </authorList>
    </citation>
    <scope>NUCLEOTIDE SEQUENCE [LARGE SCALE GENOMIC DNA]</scope>
    <source>
        <strain evidence="3 4">108.79 E11</strain>
    </source>
</reference>
<evidence type="ECO:0000313" key="3">
    <source>
        <dbReference type="EMBL" id="KAK4524278.1"/>
    </source>
</evidence>
<protein>
    <submittedName>
        <fullName evidence="3">Uncharacterized protein</fullName>
    </submittedName>
</protein>
<name>A0AAV9IAD2_9RHOD</name>
<sequence>MGGHGRKAQYPKQVWHPFGGKFPHPRDWKKHTNIATLIMALTVIPIIYYAEKHTVYYQYPYHKIPWRPNLKTFDEDLEERRKAKMERKSVASDGDEQLDS</sequence>
<dbReference type="PANTHER" id="PTHR34286:SF1">
    <property type="entry name" value="TRANSMEMBRANE PROTEIN"/>
    <property type="match status" value="1"/>
</dbReference>